<comment type="caution">
    <text evidence="1">The sequence shown here is derived from an EMBL/GenBank/DDBJ whole genome shotgun (WGS) entry which is preliminary data.</text>
</comment>
<proteinExistence type="predicted"/>
<organism evidence="1 2">
    <name type="scientific">Dyadobacter jiangsuensis</name>
    <dbReference type="NCBI Taxonomy" id="1591085"/>
    <lineage>
        <taxon>Bacteria</taxon>
        <taxon>Pseudomonadati</taxon>
        <taxon>Bacteroidota</taxon>
        <taxon>Cytophagia</taxon>
        <taxon>Cytophagales</taxon>
        <taxon>Spirosomataceae</taxon>
        <taxon>Dyadobacter</taxon>
    </lineage>
</organism>
<evidence type="ECO:0000313" key="1">
    <source>
        <dbReference type="EMBL" id="PSL18787.1"/>
    </source>
</evidence>
<name>A0A2P8FAN2_9BACT</name>
<reference evidence="1 2" key="1">
    <citation type="submission" date="2018-03" db="EMBL/GenBank/DDBJ databases">
        <title>Genomic Encyclopedia of Archaeal and Bacterial Type Strains, Phase II (KMG-II): from individual species to whole genera.</title>
        <authorList>
            <person name="Goeker M."/>
        </authorList>
    </citation>
    <scope>NUCLEOTIDE SEQUENCE [LARGE SCALE GENOMIC DNA]</scope>
    <source>
        <strain evidence="1 2">DSM 29057</strain>
    </source>
</reference>
<sequence length="275" mass="31419">MYSRMKNIALIRAAGSYWPLVYLLFFVHSGPMAQTGDKKIAGKRAAILIVSLKSQFPIQQAIGLEVMVKPKLSGYLGFGQFSRFYTTVALNALPNKKVEQQMRRKFIKDNLRDGTVFETGLAYHFAKRNRFYAGLNFQNQKFTLPSTTQQLVENYDFLDAQGRKDKILDLIEKNARLREFYETTRIISKVTLQRLGITLGRRFGFSKIPRFGFHTELSAQWNIGSGTAIESSSPIGNILIKQFAEPILQERTQESFSSFFLPSLTLRVSYALVMR</sequence>
<gene>
    <name evidence="1" type="ORF">CLV60_12916</name>
</gene>
<protein>
    <submittedName>
        <fullName evidence="1">Uncharacterized protein</fullName>
    </submittedName>
</protein>
<evidence type="ECO:0000313" key="2">
    <source>
        <dbReference type="Proteomes" id="UP000241964"/>
    </source>
</evidence>
<keyword evidence="2" id="KW-1185">Reference proteome</keyword>
<dbReference type="Proteomes" id="UP000241964">
    <property type="component" value="Unassembled WGS sequence"/>
</dbReference>
<dbReference type="EMBL" id="PYAS01000029">
    <property type="protein sequence ID" value="PSL18787.1"/>
    <property type="molecule type" value="Genomic_DNA"/>
</dbReference>
<accession>A0A2P8FAN2</accession>
<dbReference type="AlphaFoldDB" id="A0A2P8FAN2"/>